<dbReference type="Pfam" id="PF17655">
    <property type="entry name" value="IRK_C"/>
    <property type="match status" value="1"/>
</dbReference>
<organism evidence="14 15">
    <name type="scientific">Pontibacter mucosus</name>
    <dbReference type="NCBI Taxonomy" id="1649266"/>
    <lineage>
        <taxon>Bacteria</taxon>
        <taxon>Pseudomonadati</taxon>
        <taxon>Bacteroidota</taxon>
        <taxon>Cytophagia</taxon>
        <taxon>Cytophagales</taxon>
        <taxon>Hymenobacteraceae</taxon>
        <taxon>Pontibacter</taxon>
    </lineage>
</organism>
<feature type="transmembrane region" description="Helical" evidence="11">
    <location>
        <begin position="90"/>
        <end position="114"/>
    </location>
</feature>
<comment type="caution">
    <text evidence="14">The sequence shown here is derived from an EMBL/GenBank/DDBJ whole genome shotgun (WGS) entry which is preliminary data.</text>
</comment>
<dbReference type="PANTHER" id="PTHR11767">
    <property type="entry name" value="INWARD RECTIFIER POTASSIUM CHANNEL"/>
    <property type="match status" value="1"/>
</dbReference>
<dbReference type="GO" id="GO:0034765">
    <property type="term" value="P:regulation of monoatomic ion transmembrane transport"/>
    <property type="evidence" value="ECO:0007669"/>
    <property type="project" value="TreeGrafter"/>
</dbReference>
<evidence type="ECO:0000256" key="2">
    <source>
        <dbReference type="ARBA" id="ARBA00022448"/>
    </source>
</evidence>
<keyword evidence="7 11" id="KW-1133">Transmembrane helix</keyword>
<dbReference type="InterPro" id="IPR014756">
    <property type="entry name" value="Ig_E-set"/>
</dbReference>
<dbReference type="InterPro" id="IPR013099">
    <property type="entry name" value="K_chnl_dom"/>
</dbReference>
<keyword evidence="9 11" id="KW-0472">Membrane</keyword>
<dbReference type="Gene3D" id="1.10.287.70">
    <property type="match status" value="1"/>
</dbReference>
<evidence type="ECO:0000313" key="14">
    <source>
        <dbReference type="EMBL" id="PTX22240.1"/>
    </source>
</evidence>
<gene>
    <name evidence="14" type="ORF">C8N40_10162</name>
</gene>
<keyword evidence="10 14" id="KW-0407">Ion channel</keyword>
<dbReference type="GO" id="GO:1990573">
    <property type="term" value="P:potassium ion import across plasma membrane"/>
    <property type="evidence" value="ECO:0007669"/>
    <property type="project" value="TreeGrafter"/>
</dbReference>
<dbReference type="SUPFAM" id="SSF81296">
    <property type="entry name" value="E set domains"/>
    <property type="match status" value="1"/>
</dbReference>
<comment type="subcellular location">
    <subcellularLocation>
        <location evidence="1">Membrane</location>
        <topology evidence="1">Multi-pass membrane protein</topology>
    </subcellularLocation>
</comment>
<feature type="domain" description="Inward rectifier potassium channel C-terminal" evidence="13">
    <location>
        <begin position="150"/>
        <end position="301"/>
    </location>
</feature>
<evidence type="ECO:0000256" key="7">
    <source>
        <dbReference type="ARBA" id="ARBA00022989"/>
    </source>
</evidence>
<dbReference type="RefSeq" id="WP_108209829.1">
    <property type="nucleotide sequence ID" value="NZ_QBKI01000001.1"/>
</dbReference>
<dbReference type="GO" id="GO:0005886">
    <property type="term" value="C:plasma membrane"/>
    <property type="evidence" value="ECO:0007669"/>
    <property type="project" value="TreeGrafter"/>
</dbReference>
<sequence>MFGRTIDLGLGKKYASATKRLINKDGSFNIVKRGRRPRLYDTYQYLSRLSTGKLLLLILGVYLLINTAFALLYLWCGLENLRGTDATIPPFLNAFFFSVQTFTTVGYGVLAPYGVATNLVVTLESLLGWVGFALIAGVVFGRFSRPNVRILYSNNAVIAPGAEGGRSLQFRLANKRSNVLMEMEARVLLMVEGPNYNRYYYNLKLEQASLHFFPLEWTVVHHIDEESPLYNVSPEQLQAQRAEVLISVKGYDEAFGQNIHSRFSYTPDEILWNFRFKRAYDTDAEGRIILNLHRLHDTEPVF</sequence>
<keyword evidence="4 11" id="KW-0812">Transmembrane</keyword>
<evidence type="ECO:0000256" key="4">
    <source>
        <dbReference type="ARBA" id="ARBA00022692"/>
    </source>
</evidence>
<keyword evidence="6" id="KW-0630">Potassium</keyword>
<feature type="transmembrane region" description="Helical" evidence="11">
    <location>
        <begin position="54"/>
        <end position="78"/>
    </location>
</feature>
<evidence type="ECO:0000259" key="13">
    <source>
        <dbReference type="Pfam" id="PF17655"/>
    </source>
</evidence>
<feature type="domain" description="Potassium channel" evidence="12">
    <location>
        <begin position="68"/>
        <end position="141"/>
    </location>
</feature>
<dbReference type="InterPro" id="IPR013518">
    <property type="entry name" value="K_chnl_inward-rec_Kir_cyto"/>
</dbReference>
<dbReference type="InterPro" id="IPR041647">
    <property type="entry name" value="IRK_C"/>
</dbReference>
<dbReference type="GO" id="GO:0034702">
    <property type="term" value="C:monoatomic ion channel complex"/>
    <property type="evidence" value="ECO:0007669"/>
    <property type="project" value="UniProtKB-KW"/>
</dbReference>
<evidence type="ECO:0000256" key="5">
    <source>
        <dbReference type="ARBA" id="ARBA00022882"/>
    </source>
</evidence>
<evidence type="ECO:0000313" key="15">
    <source>
        <dbReference type="Proteomes" id="UP000244225"/>
    </source>
</evidence>
<keyword evidence="5" id="KW-0851">Voltage-gated channel</keyword>
<dbReference type="OrthoDB" id="9813518at2"/>
<dbReference type="PANTHER" id="PTHR11767:SF102">
    <property type="entry name" value="INWARDLY RECTIFYING POTASSIUM CHANNEL 1, ISOFORM F"/>
    <property type="match status" value="1"/>
</dbReference>
<evidence type="ECO:0000256" key="6">
    <source>
        <dbReference type="ARBA" id="ARBA00022958"/>
    </source>
</evidence>
<dbReference type="EMBL" id="QBKI01000001">
    <property type="protein sequence ID" value="PTX22240.1"/>
    <property type="molecule type" value="Genomic_DNA"/>
</dbReference>
<keyword evidence="2" id="KW-0813">Transport</keyword>
<evidence type="ECO:0000256" key="9">
    <source>
        <dbReference type="ARBA" id="ARBA00023136"/>
    </source>
</evidence>
<accession>A0A2T5YSF3</accession>
<evidence type="ECO:0000256" key="11">
    <source>
        <dbReference type="SAM" id="Phobius"/>
    </source>
</evidence>
<keyword evidence="3" id="KW-0633">Potassium transport</keyword>
<evidence type="ECO:0000259" key="12">
    <source>
        <dbReference type="Pfam" id="PF07885"/>
    </source>
</evidence>
<evidence type="ECO:0000256" key="3">
    <source>
        <dbReference type="ARBA" id="ARBA00022538"/>
    </source>
</evidence>
<dbReference type="AlphaFoldDB" id="A0A2T5YSF3"/>
<feature type="transmembrane region" description="Helical" evidence="11">
    <location>
        <begin position="126"/>
        <end position="143"/>
    </location>
</feature>
<reference evidence="14 15" key="1">
    <citation type="submission" date="2018-04" db="EMBL/GenBank/DDBJ databases">
        <title>Genomic Encyclopedia of Archaeal and Bacterial Type Strains, Phase II (KMG-II): from individual species to whole genera.</title>
        <authorList>
            <person name="Goeker M."/>
        </authorList>
    </citation>
    <scope>NUCLEOTIDE SEQUENCE [LARGE SCALE GENOMIC DNA]</scope>
    <source>
        <strain evidence="14 15">DSM 100162</strain>
    </source>
</reference>
<dbReference type="Pfam" id="PF07885">
    <property type="entry name" value="Ion_trans_2"/>
    <property type="match status" value="1"/>
</dbReference>
<proteinExistence type="predicted"/>
<keyword evidence="15" id="KW-1185">Reference proteome</keyword>
<keyword evidence="8" id="KW-0406">Ion transport</keyword>
<dbReference type="InterPro" id="IPR016449">
    <property type="entry name" value="K_chnl_inward-rec_Kir"/>
</dbReference>
<dbReference type="Gene3D" id="2.60.40.1400">
    <property type="entry name" value="G protein-activated inward rectifier potassium channel 1"/>
    <property type="match status" value="1"/>
</dbReference>
<protein>
    <submittedName>
        <fullName evidence="14">Inward rectifier potassium channel</fullName>
    </submittedName>
</protein>
<evidence type="ECO:0000256" key="10">
    <source>
        <dbReference type="ARBA" id="ARBA00023303"/>
    </source>
</evidence>
<dbReference type="SUPFAM" id="SSF81324">
    <property type="entry name" value="Voltage-gated potassium channels"/>
    <property type="match status" value="1"/>
</dbReference>
<dbReference type="GO" id="GO:0005242">
    <property type="term" value="F:inward rectifier potassium channel activity"/>
    <property type="evidence" value="ECO:0007669"/>
    <property type="project" value="InterPro"/>
</dbReference>
<evidence type="ECO:0000256" key="1">
    <source>
        <dbReference type="ARBA" id="ARBA00004141"/>
    </source>
</evidence>
<dbReference type="PRINTS" id="PR01320">
    <property type="entry name" value="KIRCHANNEL"/>
</dbReference>
<evidence type="ECO:0000256" key="8">
    <source>
        <dbReference type="ARBA" id="ARBA00023065"/>
    </source>
</evidence>
<dbReference type="Proteomes" id="UP000244225">
    <property type="component" value="Unassembled WGS sequence"/>
</dbReference>
<name>A0A2T5YSF3_9BACT</name>